<evidence type="ECO:0000313" key="7">
    <source>
        <dbReference type="Proteomes" id="UP000325945"/>
    </source>
</evidence>
<evidence type="ECO:0000256" key="2">
    <source>
        <dbReference type="ARBA" id="ARBA00023026"/>
    </source>
</evidence>
<gene>
    <name evidence="6" type="ORF">BDV39DRAFT_170430</name>
</gene>
<protein>
    <recommendedName>
        <fullName evidence="5">LysM domain-containing protein</fullName>
    </recommendedName>
</protein>
<evidence type="ECO:0000313" key="6">
    <source>
        <dbReference type="EMBL" id="KAE8330632.1"/>
    </source>
</evidence>
<organism evidence="6 7">
    <name type="scientific">Aspergillus sergii</name>
    <dbReference type="NCBI Taxonomy" id="1034303"/>
    <lineage>
        <taxon>Eukaryota</taxon>
        <taxon>Fungi</taxon>
        <taxon>Dikarya</taxon>
        <taxon>Ascomycota</taxon>
        <taxon>Pezizomycotina</taxon>
        <taxon>Eurotiomycetes</taxon>
        <taxon>Eurotiomycetidae</taxon>
        <taxon>Eurotiales</taxon>
        <taxon>Aspergillaceae</taxon>
        <taxon>Aspergillus</taxon>
        <taxon>Aspergillus subgen. Circumdati</taxon>
    </lineage>
</organism>
<feature type="region of interest" description="Disordered" evidence="3">
    <location>
        <begin position="180"/>
        <end position="218"/>
    </location>
</feature>
<feature type="compositionally biased region" description="Low complexity" evidence="3">
    <location>
        <begin position="92"/>
        <end position="106"/>
    </location>
</feature>
<keyword evidence="4" id="KW-0732">Signal</keyword>
<proteinExistence type="predicted"/>
<keyword evidence="2" id="KW-0843">Virulence</keyword>
<feature type="signal peptide" evidence="4">
    <location>
        <begin position="1"/>
        <end position="18"/>
    </location>
</feature>
<accession>A0A5N6XCI5</accession>
<dbReference type="Gene3D" id="3.10.350.10">
    <property type="entry name" value="LysM domain"/>
    <property type="match status" value="2"/>
</dbReference>
<dbReference type="SUPFAM" id="SSF54106">
    <property type="entry name" value="LysM domain"/>
    <property type="match status" value="1"/>
</dbReference>
<evidence type="ECO:0000256" key="4">
    <source>
        <dbReference type="SAM" id="SignalP"/>
    </source>
</evidence>
<dbReference type="PANTHER" id="PTHR34997">
    <property type="entry name" value="AM15"/>
    <property type="match status" value="1"/>
</dbReference>
<evidence type="ECO:0000256" key="1">
    <source>
        <dbReference type="ARBA" id="ARBA00022669"/>
    </source>
</evidence>
<reference evidence="7" key="1">
    <citation type="submission" date="2019-04" db="EMBL/GenBank/DDBJ databases">
        <title>Friends and foes A comparative genomics studyof 23 Aspergillus species from section Flavi.</title>
        <authorList>
            <consortium name="DOE Joint Genome Institute"/>
            <person name="Kjaerbolling I."/>
            <person name="Vesth T."/>
            <person name="Frisvad J.C."/>
            <person name="Nybo J.L."/>
            <person name="Theobald S."/>
            <person name="Kildgaard S."/>
            <person name="Isbrandt T."/>
            <person name="Kuo A."/>
            <person name="Sato A."/>
            <person name="Lyhne E.K."/>
            <person name="Kogle M.E."/>
            <person name="Wiebenga A."/>
            <person name="Kun R.S."/>
            <person name="Lubbers R.J."/>
            <person name="Makela M.R."/>
            <person name="Barry K."/>
            <person name="Chovatia M."/>
            <person name="Clum A."/>
            <person name="Daum C."/>
            <person name="Haridas S."/>
            <person name="He G."/>
            <person name="LaButti K."/>
            <person name="Lipzen A."/>
            <person name="Mondo S."/>
            <person name="Riley R."/>
            <person name="Salamov A."/>
            <person name="Simmons B.A."/>
            <person name="Magnuson J.K."/>
            <person name="Henrissat B."/>
            <person name="Mortensen U.H."/>
            <person name="Larsen T.O."/>
            <person name="Devries R.P."/>
            <person name="Grigoriev I.V."/>
            <person name="Machida M."/>
            <person name="Baker S.E."/>
            <person name="Andersen M.R."/>
        </authorList>
    </citation>
    <scope>NUCLEOTIDE SEQUENCE [LARGE SCALE GENOMIC DNA]</scope>
    <source>
        <strain evidence="7">CBS 130017</strain>
    </source>
</reference>
<dbReference type="InterPro" id="IPR052210">
    <property type="entry name" value="LysM1-like"/>
</dbReference>
<keyword evidence="1" id="KW-0147">Chitin-binding</keyword>
<evidence type="ECO:0000256" key="3">
    <source>
        <dbReference type="SAM" id="MobiDB-lite"/>
    </source>
</evidence>
<dbReference type="InterPro" id="IPR018392">
    <property type="entry name" value="LysM"/>
</dbReference>
<dbReference type="EMBL" id="ML741773">
    <property type="protein sequence ID" value="KAE8330632.1"/>
    <property type="molecule type" value="Genomic_DNA"/>
</dbReference>
<feature type="region of interest" description="Disordered" evidence="3">
    <location>
        <begin position="92"/>
        <end position="113"/>
    </location>
</feature>
<keyword evidence="7" id="KW-1185">Reference proteome</keyword>
<dbReference type="GO" id="GO:0008061">
    <property type="term" value="F:chitin binding"/>
    <property type="evidence" value="ECO:0007669"/>
    <property type="project" value="UniProtKB-KW"/>
</dbReference>
<name>A0A5N6XCI5_9EURO</name>
<evidence type="ECO:0000259" key="5">
    <source>
        <dbReference type="PROSITE" id="PS51782"/>
    </source>
</evidence>
<dbReference type="Proteomes" id="UP000325945">
    <property type="component" value="Unassembled WGS sequence"/>
</dbReference>
<dbReference type="AlphaFoldDB" id="A0A5N6XCI5"/>
<feature type="chain" id="PRO_5024908928" description="LysM domain-containing protein" evidence="4">
    <location>
        <begin position="19"/>
        <end position="255"/>
    </location>
</feature>
<feature type="domain" description="LysM" evidence="5">
    <location>
        <begin position="126"/>
        <end position="173"/>
    </location>
</feature>
<dbReference type="InterPro" id="IPR036779">
    <property type="entry name" value="LysM_dom_sf"/>
</dbReference>
<dbReference type="PROSITE" id="PS51782">
    <property type="entry name" value="LYSM"/>
    <property type="match status" value="1"/>
</dbReference>
<sequence length="255" mass="27441">MFGVFILLQILLCRSVIAWTNGDNATGPTDPSVVDHCEYWANDIGLSDSCEFIEDYFGITRQQFRFWNPSLSPSCVMTRGWSYCVAAPSSATTSTTATRPSSPSGTVTYSGTAAPTQSGLTSSCTRYHLVHPEDTCYTIQDEYGNYTLEQFYSWNPSISKGCVGIQPGYYVCVGTESRSTSISTTPTPASPSVTPSATSEGSSTSGPHPHQQVSQQVVTSGTFGASSNDISLWSIIGASLLVLSHQFFSTILRLL</sequence>
<dbReference type="PANTHER" id="PTHR34997:SF1">
    <property type="entry name" value="PEPTIDOGLYCAN-BINDING LYSIN DOMAIN"/>
    <property type="match status" value="1"/>
</dbReference>